<dbReference type="PANTHER" id="PTHR10953">
    <property type="entry name" value="UBIQUITIN-ACTIVATING ENZYME E1"/>
    <property type="match status" value="1"/>
</dbReference>
<evidence type="ECO:0000313" key="17">
    <source>
        <dbReference type="Proteomes" id="UP000094385"/>
    </source>
</evidence>
<dbReference type="InterPro" id="IPR045886">
    <property type="entry name" value="ThiF/MoeB/HesA"/>
</dbReference>
<dbReference type="InterPro" id="IPR001763">
    <property type="entry name" value="Rhodanese-like_dom"/>
</dbReference>
<evidence type="ECO:0000256" key="8">
    <source>
        <dbReference type="ARBA" id="ARBA00022786"/>
    </source>
</evidence>
<keyword evidence="3 13" id="KW-0808">Transferase</keyword>
<evidence type="ECO:0000256" key="1">
    <source>
        <dbReference type="ARBA" id="ARBA00004514"/>
    </source>
</evidence>
<keyword evidence="8" id="KW-0833">Ubl conjugation pathway</keyword>
<dbReference type="CDD" id="cd00757">
    <property type="entry name" value="ThiF_MoeB_HesA_family"/>
    <property type="match status" value="1"/>
</dbReference>
<dbReference type="GO" id="GO:0034599">
    <property type="term" value="P:cellular response to oxidative stress"/>
    <property type="evidence" value="ECO:0007669"/>
    <property type="project" value="EnsemblFungi"/>
</dbReference>
<evidence type="ECO:0000256" key="2">
    <source>
        <dbReference type="ARBA" id="ARBA00022490"/>
    </source>
</evidence>
<feature type="binding site" evidence="13">
    <location>
        <position position="221"/>
    </location>
    <ligand>
        <name>Zn(2+)</name>
        <dbReference type="ChEBI" id="CHEBI:29105"/>
    </ligand>
</feature>
<dbReference type="Pfam" id="PF00581">
    <property type="entry name" value="Rhodanese"/>
    <property type="match status" value="1"/>
</dbReference>
<keyword evidence="4 13" id="KW-0819">tRNA processing</keyword>
<dbReference type="EMBL" id="KV454295">
    <property type="protein sequence ID" value="ODQ72392.1"/>
    <property type="molecule type" value="Genomic_DNA"/>
</dbReference>
<feature type="binding site" evidence="13">
    <location>
        <position position="132"/>
    </location>
    <ligand>
        <name>ATP</name>
        <dbReference type="ChEBI" id="CHEBI:30616"/>
    </ligand>
</feature>
<comment type="similarity">
    <text evidence="13">In the N-terminal section; belongs to the HesA/MoeB/ThiF family. UBA4 subfamily.</text>
</comment>
<feature type="binding site" evidence="13">
    <location>
        <position position="108"/>
    </location>
    <ligand>
        <name>ATP</name>
        <dbReference type="ChEBI" id="CHEBI:30616"/>
    </ligand>
</feature>
<reference evidence="16 17" key="1">
    <citation type="journal article" date="2016" name="Proc. Natl. Acad. Sci. U.S.A.">
        <title>Comparative genomics of biotechnologically important yeasts.</title>
        <authorList>
            <person name="Riley R."/>
            <person name="Haridas S."/>
            <person name="Wolfe K.H."/>
            <person name="Lopes M.R."/>
            <person name="Hittinger C.T."/>
            <person name="Goeker M."/>
            <person name="Salamov A.A."/>
            <person name="Wisecaver J.H."/>
            <person name="Long T.M."/>
            <person name="Calvey C.H."/>
            <person name="Aerts A.L."/>
            <person name="Barry K.W."/>
            <person name="Choi C."/>
            <person name="Clum A."/>
            <person name="Coughlan A.Y."/>
            <person name="Deshpande S."/>
            <person name="Douglass A.P."/>
            <person name="Hanson S.J."/>
            <person name="Klenk H.-P."/>
            <person name="LaButti K.M."/>
            <person name="Lapidus A."/>
            <person name="Lindquist E.A."/>
            <person name="Lipzen A.M."/>
            <person name="Meier-Kolthoff J.P."/>
            <person name="Ohm R.A."/>
            <person name="Otillar R.P."/>
            <person name="Pangilinan J.L."/>
            <person name="Peng Y."/>
            <person name="Rokas A."/>
            <person name="Rosa C.A."/>
            <person name="Scheuner C."/>
            <person name="Sibirny A.A."/>
            <person name="Slot J.C."/>
            <person name="Stielow J.B."/>
            <person name="Sun H."/>
            <person name="Kurtzman C.P."/>
            <person name="Blackwell M."/>
            <person name="Grigoriev I.V."/>
            <person name="Jeffries T.W."/>
        </authorList>
    </citation>
    <scope>NUCLEOTIDE SEQUENCE [LARGE SCALE GENOMIC DNA]</scope>
    <source>
        <strain evidence="16 17">NRRL Y-11557</strain>
    </source>
</reference>
<comment type="caution">
    <text evidence="13">Lacks conserved residue(s) required for the propagation of feature annotation.</text>
</comment>
<dbReference type="Gene3D" id="3.40.250.10">
    <property type="entry name" value="Rhodanese-like domain"/>
    <property type="match status" value="1"/>
</dbReference>
<dbReference type="Gene3D" id="3.40.50.720">
    <property type="entry name" value="NAD(P)-binding Rossmann-like Domain"/>
    <property type="match status" value="1"/>
</dbReference>
<organism evidence="16 17">
    <name type="scientific">Lipomyces starkeyi NRRL Y-11557</name>
    <dbReference type="NCBI Taxonomy" id="675824"/>
    <lineage>
        <taxon>Eukaryota</taxon>
        <taxon>Fungi</taxon>
        <taxon>Dikarya</taxon>
        <taxon>Ascomycota</taxon>
        <taxon>Saccharomycotina</taxon>
        <taxon>Lipomycetes</taxon>
        <taxon>Lipomycetales</taxon>
        <taxon>Lipomycetaceae</taxon>
        <taxon>Lipomyces</taxon>
    </lineage>
</organism>
<comment type="pathway">
    <text evidence="13">tRNA modification; 5-methoxycarbonylmethyl-2-thiouridine-tRNA biosynthesis.</text>
</comment>
<sequence length="443" mass="48658">MTRSELNAELARLKKRIAELENDIAELDKDSCSAGRARETETTTETETELGREEYIRYGRQMLVPEIGKPGQLALKKTKVLVVGAGGLGCPALTYLSGAGFGTIGIVDDDTVSLSNLPRQTLYSTTSIGMLKVDAAVEVLRSRNENVKYVCYPVAVRHDNVFDIVRQYDIVLDCTDTAMTRYLLGDATRLLSKPLISASALRTEAQLVVLNVGPDGPCYRCLFPNPPQHVEACSDAGIIGPVVAVAGTLQALEAIKLVSGHIPTAQQRTMTLFSAIYGPAWRSVRIRGWQKSCIVCGDRATVTESDITSGKYDYSEFCGIPDGYPDIDSSLSISVKELERRIKTPHVLLDVRDRTQYGICNLPDSINLPLSEMLGYDNPAALCSIVDQVNAEALPLFVICRFGNDSRTAVQLLRSSHRIRRVFDVTGGLDMWTEHVDSSFPRY</sequence>
<evidence type="ECO:0000256" key="12">
    <source>
        <dbReference type="ARBA" id="ARBA00075323"/>
    </source>
</evidence>
<keyword evidence="9 13" id="KW-0862">Zinc</keyword>
<evidence type="ECO:0000256" key="13">
    <source>
        <dbReference type="HAMAP-Rule" id="MF_03049"/>
    </source>
</evidence>
<dbReference type="InterPro" id="IPR000594">
    <property type="entry name" value="ThiF_NAD_FAD-bd"/>
</dbReference>
<evidence type="ECO:0000256" key="4">
    <source>
        <dbReference type="ARBA" id="ARBA00022694"/>
    </source>
</evidence>
<dbReference type="InterPro" id="IPR028885">
    <property type="entry name" value="MOCS3/Uba4"/>
</dbReference>
<dbReference type="FunFam" id="3.40.50.720:FF:000033">
    <property type="entry name" value="Adenylyltransferase and sulfurtransferase MOCS3"/>
    <property type="match status" value="1"/>
</dbReference>
<feature type="coiled-coil region" evidence="14">
    <location>
        <begin position="3"/>
        <end position="30"/>
    </location>
</feature>
<keyword evidence="17" id="KW-1185">Reference proteome</keyword>
<dbReference type="GO" id="GO:0042802">
    <property type="term" value="F:identical protein binding"/>
    <property type="evidence" value="ECO:0007669"/>
    <property type="project" value="EnsemblFungi"/>
</dbReference>
<evidence type="ECO:0000256" key="7">
    <source>
        <dbReference type="ARBA" id="ARBA00022741"/>
    </source>
</evidence>
<dbReference type="PANTHER" id="PTHR10953:SF102">
    <property type="entry name" value="ADENYLYLTRANSFERASE AND SULFURTRANSFERASE MOCS3"/>
    <property type="match status" value="1"/>
</dbReference>
<evidence type="ECO:0000259" key="15">
    <source>
        <dbReference type="PROSITE" id="PS50206"/>
    </source>
</evidence>
<dbReference type="GO" id="GO:0002143">
    <property type="term" value="P:tRNA wobble position uridine thiolation"/>
    <property type="evidence" value="ECO:0007669"/>
    <property type="project" value="EnsemblFungi"/>
</dbReference>
<feature type="binding site" evidence="13">
    <location>
        <position position="293"/>
    </location>
    <ligand>
        <name>Zn(2+)</name>
        <dbReference type="ChEBI" id="CHEBI:29105"/>
    </ligand>
</feature>
<accession>A0A1E3Q5G8</accession>
<evidence type="ECO:0000256" key="9">
    <source>
        <dbReference type="ARBA" id="ARBA00022833"/>
    </source>
</evidence>
<feature type="binding site" evidence="13">
    <location>
        <position position="218"/>
    </location>
    <ligand>
        <name>Zn(2+)</name>
        <dbReference type="ChEBI" id="CHEBI:29105"/>
    </ligand>
</feature>
<dbReference type="STRING" id="675824.A0A1E3Q5G8"/>
<keyword evidence="14" id="KW-0175">Coiled coil</keyword>
<dbReference type="FunFam" id="3.40.250.10:FF:000014">
    <property type="entry name" value="Adenylyltransferase and sulfurtransferase MOCS3"/>
    <property type="match status" value="1"/>
</dbReference>
<keyword evidence="7 13" id="KW-0547">Nucleotide-binding</keyword>
<evidence type="ECO:0000256" key="11">
    <source>
        <dbReference type="ARBA" id="ARBA00023268"/>
    </source>
</evidence>
<keyword evidence="5" id="KW-0548">Nucleotidyltransferase</keyword>
<feature type="binding site" evidence="13">
    <location>
        <begin position="176"/>
        <end position="177"/>
    </location>
    <ligand>
        <name>ATP</name>
        <dbReference type="ChEBI" id="CHEBI:30616"/>
    </ligand>
</feature>
<dbReference type="GO" id="GO:0005524">
    <property type="term" value="F:ATP binding"/>
    <property type="evidence" value="ECO:0007669"/>
    <property type="project" value="UniProtKB-KW"/>
</dbReference>
<dbReference type="GO" id="GO:0007114">
    <property type="term" value="P:cell budding"/>
    <property type="evidence" value="ECO:0007669"/>
    <property type="project" value="EnsemblFungi"/>
</dbReference>
<dbReference type="SMART" id="SM00450">
    <property type="entry name" value="RHOD"/>
    <property type="match status" value="1"/>
</dbReference>
<dbReference type="GO" id="GO:0004792">
    <property type="term" value="F:thiosulfate-cyanide sulfurtransferase activity"/>
    <property type="evidence" value="ECO:0007669"/>
    <property type="project" value="EnsemblFungi"/>
</dbReference>
<dbReference type="GO" id="GO:0005829">
    <property type="term" value="C:cytosol"/>
    <property type="evidence" value="ECO:0007669"/>
    <property type="project" value="UniProtKB-SubCell"/>
</dbReference>
<gene>
    <name evidence="13" type="primary">UBA4</name>
    <name evidence="16" type="ORF">LIPSTDRAFT_71934</name>
</gene>
<keyword evidence="2 13" id="KW-0963">Cytoplasm</keyword>
<protein>
    <recommendedName>
        <fullName evidence="12">Needs CLA4 to survive protein 3</fullName>
    </recommendedName>
</protein>
<feature type="binding site" evidence="13">
    <location>
        <position position="296"/>
    </location>
    <ligand>
        <name>Zn(2+)</name>
        <dbReference type="ChEBI" id="CHEBI:29105"/>
    </ligand>
</feature>
<comment type="subcellular location">
    <subcellularLocation>
        <location evidence="1">Cytoplasm</location>
        <location evidence="1">Cytosol</location>
    </subcellularLocation>
</comment>
<feature type="active site" description="Glycyl thioester intermediate; for adenylyltransferase activity" evidence="13">
    <location>
        <position position="233"/>
    </location>
</feature>
<evidence type="ECO:0000256" key="3">
    <source>
        <dbReference type="ARBA" id="ARBA00022679"/>
    </source>
</evidence>
<evidence type="ECO:0000256" key="10">
    <source>
        <dbReference type="ARBA" id="ARBA00022840"/>
    </source>
</evidence>
<feature type="binding site" evidence="13">
    <location>
        <position position="87"/>
    </location>
    <ligand>
        <name>ATP</name>
        <dbReference type="ChEBI" id="CHEBI:30616"/>
    </ligand>
</feature>
<dbReference type="SUPFAM" id="SSF69572">
    <property type="entry name" value="Activating enzymes of the ubiquitin-like proteins"/>
    <property type="match status" value="1"/>
</dbReference>
<feature type="domain" description="Rhodanese" evidence="15">
    <location>
        <begin position="346"/>
        <end position="441"/>
    </location>
</feature>
<keyword evidence="10 13" id="KW-0067">ATP-binding</keyword>
<dbReference type="GO" id="GO:0046872">
    <property type="term" value="F:metal ion binding"/>
    <property type="evidence" value="ECO:0007669"/>
    <property type="project" value="UniProtKB-KW"/>
</dbReference>
<dbReference type="GO" id="GO:0001403">
    <property type="term" value="P:invasive growth in response to glucose limitation"/>
    <property type="evidence" value="ECO:0007669"/>
    <property type="project" value="EnsemblFungi"/>
</dbReference>
<dbReference type="OrthoDB" id="10261062at2759"/>
<dbReference type="PROSITE" id="PS50206">
    <property type="entry name" value="RHODANESE_3"/>
    <property type="match status" value="1"/>
</dbReference>
<dbReference type="AlphaFoldDB" id="A0A1E3Q5G8"/>
<comment type="cofactor">
    <cofactor evidence="13">
        <name>Zn(2+)</name>
        <dbReference type="ChEBI" id="CHEBI:29105"/>
    </cofactor>
    <text evidence="13">Binds 1 zinc ion per subunit.</text>
</comment>
<name>A0A1E3Q5G8_LIPST</name>
<dbReference type="InterPro" id="IPR035985">
    <property type="entry name" value="Ubiquitin-activating_enz"/>
</dbReference>
<evidence type="ECO:0000256" key="14">
    <source>
        <dbReference type="SAM" id="Coils"/>
    </source>
</evidence>
<dbReference type="HAMAP" id="MF_03049">
    <property type="entry name" value="MOCS3_Uba4"/>
    <property type="match status" value="1"/>
</dbReference>
<evidence type="ECO:0000256" key="6">
    <source>
        <dbReference type="ARBA" id="ARBA00022723"/>
    </source>
</evidence>
<keyword evidence="6 13" id="KW-0479">Metal-binding</keyword>
<dbReference type="InterPro" id="IPR036873">
    <property type="entry name" value="Rhodanese-like_dom_sf"/>
</dbReference>
<proteinExistence type="inferred from homology"/>
<dbReference type="GO" id="GO:2000220">
    <property type="term" value="P:regulation of pseudohyphal growth"/>
    <property type="evidence" value="ECO:0007669"/>
    <property type="project" value="EnsemblFungi"/>
</dbReference>
<dbReference type="GO" id="GO:0042292">
    <property type="term" value="F:URM1 activating enzyme activity"/>
    <property type="evidence" value="ECO:0007669"/>
    <property type="project" value="EnsemblFungi"/>
</dbReference>
<keyword evidence="11 13" id="KW-0511">Multifunctional enzyme</keyword>
<dbReference type="UniPathway" id="UPA00988"/>
<evidence type="ECO:0000313" key="16">
    <source>
        <dbReference type="EMBL" id="ODQ72392.1"/>
    </source>
</evidence>
<evidence type="ECO:0000256" key="5">
    <source>
        <dbReference type="ARBA" id="ARBA00022695"/>
    </source>
</evidence>
<feature type="active site" description="Cysteine persulfide intermediate; for sulfurtransferase activity" evidence="13">
    <location>
        <position position="400"/>
    </location>
</feature>
<dbReference type="Proteomes" id="UP000094385">
    <property type="component" value="Unassembled WGS sequence"/>
</dbReference>
<dbReference type="GO" id="GO:0070566">
    <property type="term" value="F:adenylyltransferase activity"/>
    <property type="evidence" value="ECO:0007669"/>
    <property type="project" value="EnsemblFungi"/>
</dbReference>
<dbReference type="GO" id="GO:0032447">
    <property type="term" value="P:protein urmylation"/>
    <property type="evidence" value="ECO:0007669"/>
    <property type="project" value="EnsemblFungi"/>
</dbReference>
<dbReference type="Pfam" id="PF00899">
    <property type="entry name" value="ThiF"/>
    <property type="match status" value="1"/>
</dbReference>